<keyword evidence="1" id="KW-0812">Transmembrane</keyword>
<keyword evidence="1" id="KW-1133">Transmembrane helix</keyword>
<gene>
    <name evidence="2" type="ORF">GPY61_16920</name>
</gene>
<evidence type="ECO:0000256" key="1">
    <source>
        <dbReference type="SAM" id="Phobius"/>
    </source>
</evidence>
<feature type="transmembrane region" description="Helical" evidence="1">
    <location>
        <begin position="138"/>
        <end position="155"/>
    </location>
</feature>
<dbReference type="RefSeq" id="WP_056123324.1">
    <property type="nucleotide sequence ID" value="NZ_WSES01000005.1"/>
</dbReference>
<feature type="transmembrane region" description="Helical" evidence="1">
    <location>
        <begin position="17"/>
        <end position="35"/>
    </location>
</feature>
<feature type="transmembrane region" description="Helical" evidence="1">
    <location>
        <begin position="161"/>
        <end position="180"/>
    </location>
</feature>
<evidence type="ECO:0000313" key="2">
    <source>
        <dbReference type="EMBL" id="MVW61616.1"/>
    </source>
</evidence>
<dbReference type="EMBL" id="WSES01000005">
    <property type="protein sequence ID" value="MVW61616.1"/>
    <property type="molecule type" value="Genomic_DNA"/>
</dbReference>
<comment type="caution">
    <text evidence="2">The sequence shown here is derived from an EMBL/GenBank/DDBJ whole genome shotgun (WGS) entry which is preliminary data.</text>
</comment>
<evidence type="ECO:0000313" key="3">
    <source>
        <dbReference type="Proteomes" id="UP000443353"/>
    </source>
</evidence>
<name>A0A7X3G0U8_9BURK</name>
<feature type="transmembrane region" description="Helical" evidence="1">
    <location>
        <begin position="111"/>
        <end position="131"/>
    </location>
</feature>
<feature type="transmembrane region" description="Helical" evidence="1">
    <location>
        <begin position="41"/>
        <end position="60"/>
    </location>
</feature>
<dbReference type="Proteomes" id="UP000443353">
    <property type="component" value="Unassembled WGS sequence"/>
</dbReference>
<dbReference type="AlphaFoldDB" id="A0A7X3G0U8"/>
<organism evidence="2 3">
    <name type="scientific">Massilia cellulosiltytica</name>
    <dbReference type="NCBI Taxonomy" id="2683234"/>
    <lineage>
        <taxon>Bacteria</taxon>
        <taxon>Pseudomonadati</taxon>
        <taxon>Pseudomonadota</taxon>
        <taxon>Betaproteobacteria</taxon>
        <taxon>Burkholderiales</taxon>
        <taxon>Oxalobacteraceae</taxon>
        <taxon>Telluria group</taxon>
        <taxon>Massilia</taxon>
    </lineage>
</organism>
<reference evidence="2 3" key="1">
    <citation type="submission" date="2019-12" db="EMBL/GenBank/DDBJ databases">
        <authorList>
            <person name="Li C."/>
            <person name="Zhao J."/>
        </authorList>
    </citation>
    <scope>NUCLEOTIDE SEQUENCE [LARGE SCALE GENOMIC DNA]</scope>
    <source>
        <strain evidence="2 3">NEAU-DD11</strain>
    </source>
</reference>
<sequence>MQATDSLRTEAQLAGRATGAMFFFVFGAVWLEGWATQAHEGAAACAGIALMALALLAVAWRRYRRYAPALAHAQDTPERRRMKRVFNIVNAAQWTAIFILAQVLVNLGKGAWIIPMAIAIIGLHFLPLAHVFKNPPHYVTGLAMVAFAALYPLLASGGPTAPVGFLGAGLILWLSAAWALRA</sequence>
<accession>A0A7X3G0U8</accession>
<proteinExistence type="predicted"/>
<keyword evidence="1" id="KW-0472">Membrane</keyword>
<protein>
    <submittedName>
        <fullName evidence="2">Uncharacterized protein</fullName>
    </submittedName>
</protein>
<keyword evidence="3" id="KW-1185">Reference proteome</keyword>
<feature type="transmembrane region" description="Helical" evidence="1">
    <location>
        <begin position="85"/>
        <end position="105"/>
    </location>
</feature>